<dbReference type="GO" id="GO:0032259">
    <property type="term" value="P:methylation"/>
    <property type="evidence" value="ECO:0007669"/>
    <property type="project" value="UniProtKB-KW"/>
</dbReference>
<name>A0A9W5T8Z8_BABOV</name>
<dbReference type="GO" id="GO:0008168">
    <property type="term" value="F:methyltransferase activity"/>
    <property type="evidence" value="ECO:0007669"/>
    <property type="project" value="UniProtKB-KW"/>
</dbReference>
<accession>A0A9W5T8Z8</accession>
<sequence length="448" mass="50658">MGPFDNLITSSTTIHRFKLLISAGLEKLLVKEISRISNQCAIVAGGQCYIDAQASLDNIWKLTLSSRLSDQLWMHVCEPFPAKNVRTFVRTLNSAEWKGYIPFSANLPLPYVRVNTNNSSLYHTGMTKKIVHEVIKGHCHRSLQLQGDDLPVIMKRRGHLPLCPQLMVNVDNDMCEVLANSSGDLFERPWLNTSAMDPRIRPSAVSALALRIDLERIITERNISTIWDPFCHNGSLLLEIYSLLQGHHLRHPDHVYPLNNFPLNSRQLYLDVLESIGSTNMVSANVRLLGTDVFEDHVSDAISCLEKYRQSGVQHNTPKQNAVTQQESTSDDYNTNIDPPGSRSLTSTGEISIEFSPVSMSQCEIDPCSTMIITNLYYGNKAMQKQYVEAQKQFENFLANAPRSLLQNVYVVSTDGLRRRSRFEWEPELRFNNGGILVTLLRLKGVKR</sequence>
<dbReference type="EMBL" id="BLIY01000006">
    <property type="protein sequence ID" value="GFE53437.1"/>
    <property type="molecule type" value="Genomic_DNA"/>
</dbReference>
<dbReference type="InterPro" id="IPR029063">
    <property type="entry name" value="SAM-dependent_MTases_sf"/>
</dbReference>
<feature type="region of interest" description="Disordered" evidence="1">
    <location>
        <begin position="313"/>
        <end position="346"/>
    </location>
</feature>
<keyword evidence="3" id="KW-1185">Reference proteome</keyword>
<evidence type="ECO:0000313" key="3">
    <source>
        <dbReference type="Proteomes" id="UP001057455"/>
    </source>
</evidence>
<protein>
    <submittedName>
        <fullName evidence="2">RNA methylase family UPF0020, putative</fullName>
    </submittedName>
</protein>
<evidence type="ECO:0000256" key="1">
    <source>
        <dbReference type="SAM" id="MobiDB-lite"/>
    </source>
</evidence>
<gene>
    <name evidence="2" type="ORF">BaOVIS_008410</name>
</gene>
<keyword evidence="2" id="KW-0489">Methyltransferase</keyword>
<dbReference type="Proteomes" id="UP001057455">
    <property type="component" value="Unassembled WGS sequence"/>
</dbReference>
<reference evidence="2" key="1">
    <citation type="submission" date="2019-12" db="EMBL/GenBank/DDBJ databases">
        <title>Genome sequence of Babesia ovis.</title>
        <authorList>
            <person name="Yamagishi J."/>
            <person name="Sevinc F."/>
            <person name="Xuan X."/>
        </authorList>
    </citation>
    <scope>NUCLEOTIDE SEQUENCE</scope>
    <source>
        <strain evidence="2">Selcuk</strain>
    </source>
</reference>
<dbReference type="CDD" id="cd11715">
    <property type="entry name" value="THUMP_AdoMetMT"/>
    <property type="match status" value="1"/>
</dbReference>
<evidence type="ECO:0000313" key="2">
    <source>
        <dbReference type="EMBL" id="GFE53437.1"/>
    </source>
</evidence>
<dbReference type="OrthoDB" id="363639at2759"/>
<dbReference type="Gene3D" id="3.30.2130.30">
    <property type="match status" value="1"/>
</dbReference>
<keyword evidence="2" id="KW-0808">Transferase</keyword>
<organism evidence="2 3">
    <name type="scientific">Babesia ovis</name>
    <dbReference type="NCBI Taxonomy" id="5869"/>
    <lineage>
        <taxon>Eukaryota</taxon>
        <taxon>Sar</taxon>
        <taxon>Alveolata</taxon>
        <taxon>Apicomplexa</taxon>
        <taxon>Aconoidasida</taxon>
        <taxon>Piroplasmida</taxon>
        <taxon>Babesiidae</taxon>
        <taxon>Babesia</taxon>
    </lineage>
</organism>
<comment type="caution">
    <text evidence="2">The sequence shown here is derived from an EMBL/GenBank/DDBJ whole genome shotgun (WGS) entry which is preliminary data.</text>
</comment>
<proteinExistence type="predicted"/>
<dbReference type="Gene3D" id="3.40.50.150">
    <property type="entry name" value="Vaccinia Virus protein VP39"/>
    <property type="match status" value="1"/>
</dbReference>
<dbReference type="AlphaFoldDB" id="A0A9W5T8Z8"/>